<dbReference type="InterPro" id="IPR037523">
    <property type="entry name" value="VOC_core"/>
</dbReference>
<dbReference type="PROSITE" id="PS51819">
    <property type="entry name" value="VOC"/>
    <property type="match status" value="2"/>
</dbReference>
<organism evidence="2 3">
    <name type="scientific">Alkaliphilus pronyensis</name>
    <dbReference type="NCBI Taxonomy" id="1482732"/>
    <lineage>
        <taxon>Bacteria</taxon>
        <taxon>Bacillati</taxon>
        <taxon>Bacillota</taxon>
        <taxon>Clostridia</taxon>
        <taxon>Peptostreptococcales</taxon>
        <taxon>Natronincolaceae</taxon>
        <taxon>Alkaliphilus</taxon>
    </lineage>
</organism>
<dbReference type="Gene3D" id="3.10.180.10">
    <property type="entry name" value="2,3-Dihydroxybiphenyl 1,2-Dioxygenase, domain 1"/>
    <property type="match status" value="2"/>
</dbReference>
<reference evidence="2 3" key="1">
    <citation type="submission" date="2019-10" db="EMBL/GenBank/DDBJ databases">
        <title>Alkaliphilus serpentinus sp. nov. and Alkaliphilus pronyensis sp. nov., two novel anaerobic alkaliphilic species isolated from the serpentinized-hosted hydrothermal field of the Prony Bay (New Caledonia).</title>
        <authorList>
            <person name="Postec A."/>
        </authorList>
    </citation>
    <scope>NUCLEOTIDE SEQUENCE [LARGE SCALE GENOMIC DNA]</scope>
    <source>
        <strain evidence="2 3">LacV</strain>
    </source>
</reference>
<dbReference type="Pfam" id="PF00903">
    <property type="entry name" value="Glyoxalase"/>
    <property type="match status" value="2"/>
</dbReference>
<name>A0A6I0FAW0_9FIRM</name>
<dbReference type="RefSeq" id="WP_151861112.1">
    <property type="nucleotide sequence ID" value="NZ_WBZC01000025.1"/>
</dbReference>
<dbReference type="GO" id="GO:0051213">
    <property type="term" value="F:dioxygenase activity"/>
    <property type="evidence" value="ECO:0007669"/>
    <property type="project" value="UniProtKB-KW"/>
</dbReference>
<dbReference type="InterPro" id="IPR052537">
    <property type="entry name" value="Extradiol_RC_dioxygenase"/>
</dbReference>
<dbReference type="OrthoDB" id="9785698at2"/>
<sequence>MIKKSIGIHHITAIVGDPQENVDFYTGVLGLRLIKKTVNFDDPETYHLYFGDDIGRPGTVMTFFNWIDGKAGKIGEGQVGTTVFSIPEGSFQFWENRLEKFNINYSIIEKFNKRHISFYDPHRLHLELVEDEAPDKNKWSFGKITPQVALKGIYGVTLYSSNPMSTINLLEEIMGFTRIGEEKDVIRFKASGSIGSIVDVNIAPYGEGEIGIGTVHHIALQAENEEDQIEWKEYLAEFGYSATPVRERNYFRSIYFRDKGNILFEIATNGPGFLIDEEYEALGEKLMLPQWYEGKRFNLERTLPTIKLRKE</sequence>
<proteinExistence type="predicted"/>
<evidence type="ECO:0000313" key="2">
    <source>
        <dbReference type="EMBL" id="KAB3534815.1"/>
    </source>
</evidence>
<keyword evidence="3" id="KW-1185">Reference proteome</keyword>
<dbReference type="CDD" id="cd08347">
    <property type="entry name" value="PcpA_C_like"/>
    <property type="match status" value="1"/>
</dbReference>
<dbReference type="InterPro" id="IPR029068">
    <property type="entry name" value="Glyas_Bleomycin-R_OHBP_Dase"/>
</dbReference>
<dbReference type="SUPFAM" id="SSF54593">
    <property type="entry name" value="Glyoxalase/Bleomycin resistance protein/Dihydroxybiphenyl dioxygenase"/>
    <property type="match status" value="1"/>
</dbReference>
<dbReference type="Proteomes" id="UP000432715">
    <property type="component" value="Unassembled WGS sequence"/>
</dbReference>
<keyword evidence="2" id="KW-0223">Dioxygenase</keyword>
<dbReference type="AlphaFoldDB" id="A0A6I0FAW0"/>
<feature type="domain" description="VOC" evidence="1">
    <location>
        <begin position="152"/>
        <end position="269"/>
    </location>
</feature>
<accession>A0A6I0FAW0</accession>
<gene>
    <name evidence="2" type="ORF">F8154_08105</name>
</gene>
<dbReference type="PANTHER" id="PTHR36110:SF2">
    <property type="entry name" value="RING-CLEAVING DIOXYGENASE MHQE-RELATED"/>
    <property type="match status" value="1"/>
</dbReference>
<protein>
    <submittedName>
        <fullName evidence="2">Ring-cleaving dioxygenase</fullName>
    </submittedName>
</protein>
<keyword evidence="2" id="KW-0560">Oxidoreductase</keyword>
<dbReference type="EMBL" id="WBZC01000025">
    <property type="protein sequence ID" value="KAB3534815.1"/>
    <property type="molecule type" value="Genomic_DNA"/>
</dbReference>
<evidence type="ECO:0000259" key="1">
    <source>
        <dbReference type="PROSITE" id="PS51819"/>
    </source>
</evidence>
<dbReference type="PANTHER" id="PTHR36110">
    <property type="entry name" value="RING-CLEAVING DIOXYGENASE MHQE-RELATED"/>
    <property type="match status" value="1"/>
</dbReference>
<comment type="caution">
    <text evidence="2">The sequence shown here is derived from an EMBL/GenBank/DDBJ whole genome shotgun (WGS) entry which is preliminary data.</text>
</comment>
<feature type="domain" description="VOC" evidence="1">
    <location>
        <begin position="7"/>
        <end position="131"/>
    </location>
</feature>
<evidence type="ECO:0000313" key="3">
    <source>
        <dbReference type="Proteomes" id="UP000432715"/>
    </source>
</evidence>
<dbReference type="InterPro" id="IPR004360">
    <property type="entry name" value="Glyas_Fos-R_dOase_dom"/>
</dbReference>